<evidence type="ECO:0000256" key="2">
    <source>
        <dbReference type="ARBA" id="ARBA00022692"/>
    </source>
</evidence>
<dbReference type="AlphaFoldDB" id="A0A8H4VDI8"/>
<dbReference type="OrthoDB" id="567788at2759"/>
<name>A0A8H4VDI8_9HYPO</name>
<comment type="subcellular location">
    <subcellularLocation>
        <location evidence="1 6">Endoplasmic reticulum membrane</location>
        <topology evidence="1 6">Multi-pass membrane protein</topology>
    </subcellularLocation>
</comment>
<evidence type="ECO:0000256" key="3">
    <source>
        <dbReference type="ARBA" id="ARBA00022824"/>
    </source>
</evidence>
<evidence type="ECO:0000256" key="6">
    <source>
        <dbReference type="RuleBase" id="RU363132"/>
    </source>
</evidence>
<keyword evidence="4 6" id="KW-1133">Transmembrane helix</keyword>
<organism evidence="9 10">
    <name type="scientific">Ophiocordyceps camponoti-floridani</name>
    <dbReference type="NCBI Taxonomy" id="2030778"/>
    <lineage>
        <taxon>Eukaryota</taxon>
        <taxon>Fungi</taxon>
        <taxon>Dikarya</taxon>
        <taxon>Ascomycota</taxon>
        <taxon>Pezizomycotina</taxon>
        <taxon>Sordariomycetes</taxon>
        <taxon>Hypocreomycetidae</taxon>
        <taxon>Hypocreales</taxon>
        <taxon>Ophiocordycipitaceae</taxon>
        <taxon>Ophiocordyceps</taxon>
    </lineage>
</organism>
<evidence type="ECO:0000256" key="4">
    <source>
        <dbReference type="ARBA" id="ARBA00022989"/>
    </source>
</evidence>
<feature type="transmembrane region" description="Helical" evidence="6">
    <location>
        <begin position="205"/>
        <end position="224"/>
    </location>
</feature>
<dbReference type="Pfam" id="PF02453">
    <property type="entry name" value="Reticulon"/>
    <property type="match status" value="1"/>
</dbReference>
<sequence>MSDLHDAPAAANGGGTLEAARAQSAAAYEAITNGPVAQSVKDHSAKASSELSSLAASRKTPANPTATGQPLTHYHSFFSELLSWKNPRASAIAYAAIVSSIFAARYLDVIRWAFKLSWMALAVTVSAEVAGKVALNHGLATQMRPRKYYTVSRAAIDNMIGDVHELVNFFVIEGQRVLFAENPIASAAACVAAFIAYHLSKLVPYWGLAVIATTIAFVAPLIYINNQELIDHHLKNASDMIGAQTAQVRDVAQKQAGQLASMSKQYAGDYTGKVQEMLRGRGTSPVSSKKPEPVSKPEFVSNPEPVSKPTPVTMPSPVNKPVDLPSPPSEEPLKVSEPVGNVPEAPVVPEPEPLIAS</sequence>
<keyword evidence="10" id="KW-1185">Reference proteome</keyword>
<feature type="compositionally biased region" description="Pro residues" evidence="7">
    <location>
        <begin position="346"/>
        <end position="357"/>
    </location>
</feature>
<feature type="transmembrane region" description="Helical" evidence="6">
    <location>
        <begin position="89"/>
        <end position="107"/>
    </location>
</feature>
<keyword evidence="5 6" id="KW-0472">Membrane</keyword>
<dbReference type="Proteomes" id="UP000562929">
    <property type="component" value="Unassembled WGS sequence"/>
</dbReference>
<dbReference type="EMBL" id="JAACLJ010000004">
    <property type="protein sequence ID" value="KAF4587454.1"/>
    <property type="molecule type" value="Genomic_DNA"/>
</dbReference>
<protein>
    <recommendedName>
        <fullName evidence="6">Reticulon-like protein</fullName>
    </recommendedName>
</protein>
<dbReference type="PROSITE" id="PS50845">
    <property type="entry name" value="RETICULON"/>
    <property type="match status" value="1"/>
</dbReference>
<evidence type="ECO:0000256" key="1">
    <source>
        <dbReference type="ARBA" id="ARBA00004477"/>
    </source>
</evidence>
<dbReference type="GO" id="GO:0005789">
    <property type="term" value="C:endoplasmic reticulum membrane"/>
    <property type="evidence" value="ECO:0007669"/>
    <property type="project" value="UniProtKB-SubCell"/>
</dbReference>
<comment type="caution">
    <text evidence="9">The sequence shown here is derived from an EMBL/GenBank/DDBJ whole genome shotgun (WGS) entry which is preliminary data.</text>
</comment>
<proteinExistence type="predicted"/>
<keyword evidence="3 6" id="KW-0256">Endoplasmic reticulum</keyword>
<accession>A0A8H4VDI8</accession>
<reference evidence="9 10" key="1">
    <citation type="journal article" date="2020" name="G3 (Bethesda)">
        <title>Genetic Underpinnings of Host Manipulation by Ophiocordyceps as Revealed by Comparative Transcriptomics.</title>
        <authorList>
            <person name="Will I."/>
            <person name="Das B."/>
            <person name="Trinh T."/>
            <person name="Brachmann A."/>
            <person name="Ohm R.A."/>
            <person name="de Bekker C."/>
        </authorList>
    </citation>
    <scope>NUCLEOTIDE SEQUENCE [LARGE SCALE GENOMIC DNA]</scope>
    <source>
        <strain evidence="9 10">EC05</strain>
    </source>
</reference>
<evidence type="ECO:0000313" key="10">
    <source>
        <dbReference type="Proteomes" id="UP000562929"/>
    </source>
</evidence>
<evidence type="ECO:0000256" key="5">
    <source>
        <dbReference type="ARBA" id="ARBA00023136"/>
    </source>
</evidence>
<feature type="region of interest" description="Disordered" evidence="7">
    <location>
        <begin position="280"/>
        <end position="357"/>
    </location>
</feature>
<feature type="domain" description="Reticulon" evidence="8">
    <location>
        <begin position="78"/>
        <end position="275"/>
    </location>
</feature>
<dbReference type="InterPro" id="IPR003388">
    <property type="entry name" value="Reticulon"/>
</dbReference>
<keyword evidence="2 6" id="KW-0812">Transmembrane</keyword>
<feature type="transmembrane region" description="Helical" evidence="6">
    <location>
        <begin position="178"/>
        <end position="199"/>
    </location>
</feature>
<gene>
    <name evidence="9" type="ORF">GQ602_004147</name>
</gene>
<evidence type="ECO:0000313" key="9">
    <source>
        <dbReference type="EMBL" id="KAF4587454.1"/>
    </source>
</evidence>
<evidence type="ECO:0000259" key="8">
    <source>
        <dbReference type="PROSITE" id="PS50845"/>
    </source>
</evidence>
<evidence type="ECO:0000256" key="7">
    <source>
        <dbReference type="SAM" id="MobiDB-lite"/>
    </source>
</evidence>